<sequence>MTMTKTTGRLSSLPIRLGSALTFSKKPSVATRLRWQSGGPKRAAAATAAVAGYEGPCDFDPLPTAPCGSLDRLPTSSVGASSHAASGSDPLDTLIHRLFPATHRSVTAPLPNIPEGPLQPDSTRPDIKQQQQQQQQQARRPGDPEVMDLSSDQEEGGEGDGDATMNRLPRSKLDEERGSWVKQEEPRAPPRRSRADSESRRPFPCRATRGPIEKRDWRDGTKIPVSVGAATRSGGGETVALRGCQSQAGESRHFLRSLRGSAASSGEQPQEHTGDRSEDRLLARAASISSPCKIFGQQCRTVGLSSVPSDDWFCPECRLAKHQESSLKEIKAKITSRKGKKTTAADRENPPSSFSEESPPKRLDRLGAAPLPSSAQQKVHSPCPRETGIMLTPALPFTRAAENEARRLLHLPQERSSDPTAAECCNMIKEGEEDEKIASKHRKARYVVNGIRYTWVEFGNCRQVPKKNGDTDMDALWAMRQEELDDPKAEIYEVLCIAMKENIDGRAFSHHQKPPFLDLKTGEVTRMFGEGQVGEGIADGLKDMKVVDADAFDKQGLVDKTDIVSAISSIRSGTRIHGPPTASDEGEMIDPSHRRTSPPPRNSTVPRSPSPNRTTRPRQSRSPVPLTPPTPLTRQSTEMQKQQECCSGNLHFGDPISGYDMATEMVIQQKIGSQKCERGVTARVRWKGHSFPLTIERQLFMVPAHKQHLVRLLKDSTTDNNTQNHRPPPPRTEPFGASWCYPPFESSRLDSNSSSARLHADGRL</sequence>
<dbReference type="EMBL" id="CDMZ01000518">
    <property type="protein sequence ID" value="CEM15998.1"/>
    <property type="molecule type" value="Genomic_DNA"/>
</dbReference>
<dbReference type="AlphaFoldDB" id="A0A0G4FP65"/>
<organism evidence="2">
    <name type="scientific">Chromera velia CCMP2878</name>
    <dbReference type="NCBI Taxonomy" id="1169474"/>
    <lineage>
        <taxon>Eukaryota</taxon>
        <taxon>Sar</taxon>
        <taxon>Alveolata</taxon>
        <taxon>Colpodellida</taxon>
        <taxon>Chromeraceae</taxon>
        <taxon>Chromera</taxon>
    </lineage>
</organism>
<evidence type="ECO:0000313" key="2">
    <source>
        <dbReference type="EMBL" id="CEM15998.1"/>
    </source>
</evidence>
<dbReference type="VEuPathDB" id="CryptoDB:Cvel_3577"/>
<feature type="compositionally biased region" description="Basic and acidic residues" evidence="1">
    <location>
        <begin position="211"/>
        <end position="220"/>
    </location>
</feature>
<feature type="region of interest" description="Disordered" evidence="1">
    <location>
        <begin position="571"/>
        <end position="644"/>
    </location>
</feature>
<feature type="compositionally biased region" description="Polar residues" evidence="1">
    <location>
        <begin position="634"/>
        <end position="644"/>
    </location>
</feature>
<name>A0A0G4FP65_9ALVE</name>
<gene>
    <name evidence="2" type="ORF">Cvel_3577</name>
</gene>
<feature type="region of interest" description="Disordered" evidence="1">
    <location>
        <begin position="105"/>
        <end position="220"/>
    </location>
</feature>
<accession>A0A0G4FP65</accession>
<proteinExistence type="predicted"/>
<feature type="region of interest" description="Disordered" evidence="1">
    <location>
        <begin position="259"/>
        <end position="278"/>
    </location>
</feature>
<feature type="compositionally biased region" description="Low complexity" evidence="1">
    <location>
        <begin position="602"/>
        <end position="614"/>
    </location>
</feature>
<reference evidence="2" key="1">
    <citation type="submission" date="2014-11" db="EMBL/GenBank/DDBJ databases">
        <authorList>
            <person name="Otto D Thomas"/>
            <person name="Naeem Raeece"/>
        </authorList>
    </citation>
    <scope>NUCLEOTIDE SEQUENCE</scope>
</reference>
<protein>
    <submittedName>
        <fullName evidence="2">Uncharacterized protein</fullName>
    </submittedName>
</protein>
<feature type="compositionally biased region" description="Basic and acidic residues" evidence="1">
    <location>
        <begin position="171"/>
        <end position="201"/>
    </location>
</feature>
<feature type="compositionally biased region" description="Acidic residues" evidence="1">
    <location>
        <begin position="151"/>
        <end position="161"/>
    </location>
</feature>
<feature type="region of interest" description="Disordered" evidence="1">
    <location>
        <begin position="332"/>
        <end position="384"/>
    </location>
</feature>
<feature type="region of interest" description="Disordered" evidence="1">
    <location>
        <begin position="715"/>
        <end position="737"/>
    </location>
</feature>
<feature type="compositionally biased region" description="Basic and acidic residues" evidence="1">
    <location>
        <begin position="269"/>
        <end position="278"/>
    </location>
</feature>
<evidence type="ECO:0000256" key="1">
    <source>
        <dbReference type="SAM" id="MobiDB-lite"/>
    </source>
</evidence>